<feature type="domain" description="CCHC-type" evidence="18">
    <location>
        <begin position="566"/>
        <end position="581"/>
    </location>
</feature>
<dbReference type="EMBL" id="JAEFBK010000010">
    <property type="protein sequence ID" value="KAG7559366.1"/>
    <property type="molecule type" value="Genomic_DNA"/>
</dbReference>
<gene>
    <name evidence="21" type="ORF">ISN45_Aa05g009640</name>
</gene>
<feature type="compositionally biased region" description="Low complexity" evidence="17">
    <location>
        <begin position="28"/>
        <end position="39"/>
    </location>
</feature>
<keyword evidence="3" id="KW-0548">Nucleotidyltransferase</keyword>
<evidence type="ECO:0000256" key="10">
    <source>
        <dbReference type="ARBA" id="ARBA00022908"/>
    </source>
</evidence>
<comment type="caution">
    <text evidence="21">The sequence shown here is derived from an EMBL/GenBank/DDBJ whole genome shotgun (WGS) entry which is preliminary data.</text>
</comment>
<evidence type="ECO:0000256" key="6">
    <source>
        <dbReference type="ARBA" id="ARBA00022750"/>
    </source>
</evidence>
<keyword evidence="5" id="KW-0479">Metal-binding</keyword>
<evidence type="ECO:0000313" key="22">
    <source>
        <dbReference type="Proteomes" id="UP000694240"/>
    </source>
</evidence>
<evidence type="ECO:0000256" key="13">
    <source>
        <dbReference type="ARBA" id="ARBA00023125"/>
    </source>
</evidence>
<keyword evidence="12" id="KW-0239">DNA-directed DNA polymerase</keyword>
<dbReference type="GO" id="GO:0006508">
    <property type="term" value="P:proteolysis"/>
    <property type="evidence" value="ECO:0007669"/>
    <property type="project" value="UniProtKB-KW"/>
</dbReference>
<keyword evidence="16" id="KW-0175">Coiled coil</keyword>
<keyword evidence="15" id="KW-0863">Zinc-finger</keyword>
<dbReference type="CDD" id="cd09274">
    <property type="entry name" value="RNase_HI_RT_Ty3"/>
    <property type="match status" value="1"/>
</dbReference>
<keyword evidence="22" id="KW-1185">Reference proteome</keyword>
<keyword evidence="15" id="KW-0862">Zinc</keyword>
<dbReference type="InterPro" id="IPR041588">
    <property type="entry name" value="Integrase_H2C2"/>
</dbReference>
<evidence type="ECO:0000256" key="2">
    <source>
        <dbReference type="ARBA" id="ARBA00022679"/>
    </source>
</evidence>
<dbReference type="PANTHER" id="PTHR37984:SF5">
    <property type="entry name" value="PROTEIN NYNRIN-LIKE"/>
    <property type="match status" value="1"/>
</dbReference>
<dbReference type="PROSITE" id="PS50878">
    <property type="entry name" value="RT_POL"/>
    <property type="match status" value="1"/>
</dbReference>
<evidence type="ECO:0000313" key="21">
    <source>
        <dbReference type="EMBL" id="KAG7559366.1"/>
    </source>
</evidence>
<dbReference type="InterPro" id="IPR041373">
    <property type="entry name" value="RT_RNaseH"/>
</dbReference>
<dbReference type="Proteomes" id="UP000694240">
    <property type="component" value="Chromosome 10"/>
</dbReference>
<organism evidence="21 22">
    <name type="scientific">Arabidopsis thaliana x Arabidopsis arenosa</name>
    <dbReference type="NCBI Taxonomy" id="1240361"/>
    <lineage>
        <taxon>Eukaryota</taxon>
        <taxon>Viridiplantae</taxon>
        <taxon>Streptophyta</taxon>
        <taxon>Embryophyta</taxon>
        <taxon>Tracheophyta</taxon>
        <taxon>Spermatophyta</taxon>
        <taxon>Magnoliopsida</taxon>
        <taxon>eudicotyledons</taxon>
        <taxon>Gunneridae</taxon>
        <taxon>Pentapetalae</taxon>
        <taxon>rosids</taxon>
        <taxon>malvids</taxon>
        <taxon>Brassicales</taxon>
        <taxon>Brassicaceae</taxon>
        <taxon>Camelineae</taxon>
        <taxon>Arabidopsis</taxon>
    </lineage>
</organism>
<evidence type="ECO:0000256" key="9">
    <source>
        <dbReference type="ARBA" id="ARBA00022842"/>
    </source>
</evidence>
<dbReference type="GO" id="GO:0004190">
    <property type="term" value="F:aspartic-type endopeptidase activity"/>
    <property type="evidence" value="ECO:0007669"/>
    <property type="project" value="UniProtKB-KW"/>
</dbReference>
<keyword evidence="10" id="KW-0229">DNA integration</keyword>
<feature type="compositionally biased region" description="Polar residues" evidence="17">
    <location>
        <begin position="1"/>
        <end position="16"/>
    </location>
</feature>
<dbReference type="Pfam" id="PF03732">
    <property type="entry name" value="Retrotrans_gag"/>
    <property type="match status" value="1"/>
</dbReference>
<keyword evidence="7" id="KW-0255">Endonuclease</keyword>
<sequence>MHNHSVVRSQMGQSRQIPDHGPPESRSSRSLKILRSSESPEPSQSDHSNTVTTILPIIGYPRPVTARRIQPPTIPIVRKGKERDLVVGIRMLREKFDDLEIWTVPYGIRTDGLIRMAIRTYRYGLADQGSAFGSGDRIVGSGDLLLTAITRFRTWSGWPVYADARESDRGQLRSGFSDSTFPVICESSEISVRESKHQEVLESVSDQVTMARSNRNPRRNHGNDVNVVHEEVGDEVNAGNGAAGNLNDPVNVNNAANVEAVAAALVELGQVLGVLAQILARLPAVAPAPMVPPPVADPPVENVPLVANVVEEVVAARPIEADEWRSRMERNFSSIRCPNAYKKDIAVHYLDGDAHTWWAGVAGRLENPDCSWETFCEEFRTKYFPPEAYDRLEGAFLDLQQGTMTVREYEPEFNSLRKYAGRELEEEKVQVRRFMRGMRIELRNRCLVRNYNTIAELVEKAAMLESGLSEEAKLWSDMGQSQAPQFGKSGNAAGQKKKVWSKETSGGKSSGSKSGSSAASKQNVGTNWKATGACLHCGSMEHRVRDCPEEDTRGKNPGSDLRSKLCFNCNEPGHYKSQCPKLVQSAGKRASDGLPPPPKRQAVMPRMYSMIENSAEPSTSPPITGTLTMGGEETSVLFDSGASHCFVSPNMVGKGGFLKESGDHFGLVQAAGGQVMLTYGRVPNVSVMIGYVNMPADLVICRVKSYDVILGMDWLGKHKAHLDYHRGRVRFETTDGKLLEYQGIRPTSGSLVVSAIQAERMIEKGCEAYLATITTAEVGPDAKLEEIPVAKDFPDVFQALTGLPPGRSDPFTIELELGTNPISRAPYRMAPAEMAELKKQLSELLEKGFVRPSSSPWGAPVLFVKKKDGSFRLCIDYRGLNRVTVKNKYPLPRIDELLDQLRGATWFSKIDLGSGYHQIPIAESDIRKTAFRTRYGHYEFVVMPFGLTNAPAAFMKLMNSVFRDCLDEFVIIFIDDILVYSKDPEEHKVHLRTVMSRLREHKLYAKLSKCSFWQREIGFLGHIVSDKGVSVDPEKIKSIKELPRPQNATEIRSFLGLAGYYRRFVKGFASMAQPMTKLTGKDHGKVIAYASRKLRKHEENYPTHDIEMAAVVFALKIWRSYLYGGKVQVFTDHKSLKYIFTQPELNLRQRRWMELVADYDLEIAYHPGKANLVADALNRKRVATDSEKDMQVLVSMVGTLRLSAISDGLEPLGLGAADQADLLTRVRSAQEKDEDLIRWSKNDKSEFETSNNGTILVNGRVCVPKDKELREEILKETHMSKFSIHPGSTKMYKDLKRYYHWKGMKADVARWVAGCPTCQLVKAEHQVPGGLLQSLPMPEWKWDMITMDFVTGLPMCKGKDSVWVIVDRLTKSAHFVPMNKKDGAEKLAEIYVQEIVRYHGVPVSIVSDQDSKFTSEFWKALQKRFGTRLNMSTAHHPQMDGQSKRTIQTLEDLLRASVLDWGGEWIQYLYLAEFSYNNSYHASIGMSPYEALYGRPCRTPLCWTQVGEQSVYGRDFVEDTTEKIKVLKIKMKEAQNRQKSYADKRRRELEFAVGDMVYLKTVTFKGKDRAYLNTKLSPRYLGPFRILERIGPVAYKLELPSTMDAFHKVFHVSMLRKCITHRENVISEPPPDLQANMTIVGVPVRIVGRKLRTDRKKKVKLIEVVWDCEGIEETTWEPEEVMKVNFRKWFEKQKGKERDLVVGIRMLREKFDDLEIRTVPYGIRTYPYVIRTDGLIRMAIRTYRYGLADVSGCMRTYPDVLIVKRLCPGIAEFGSKDPRVDPWVWIGRSDSWIGRSVANGYNTISHVERLAGLCGRARE</sequence>
<dbReference type="CDD" id="cd01647">
    <property type="entry name" value="RT_LTR"/>
    <property type="match status" value="1"/>
</dbReference>
<evidence type="ECO:0000256" key="14">
    <source>
        <dbReference type="ARBA" id="ARBA00023172"/>
    </source>
</evidence>
<dbReference type="Pfam" id="PF08284">
    <property type="entry name" value="RVP_2"/>
    <property type="match status" value="1"/>
</dbReference>
<dbReference type="GO" id="GO:0015074">
    <property type="term" value="P:DNA integration"/>
    <property type="evidence" value="ECO:0007669"/>
    <property type="project" value="UniProtKB-KW"/>
</dbReference>
<feature type="compositionally biased region" description="Polar residues" evidence="17">
    <location>
        <begin position="40"/>
        <end position="52"/>
    </location>
</feature>
<dbReference type="Pfam" id="PF24626">
    <property type="entry name" value="SH3_Tf2-1"/>
    <property type="match status" value="1"/>
</dbReference>
<dbReference type="InterPro" id="IPR001878">
    <property type="entry name" value="Znf_CCHC"/>
</dbReference>
<dbReference type="GO" id="GO:0008270">
    <property type="term" value="F:zinc ion binding"/>
    <property type="evidence" value="ECO:0007669"/>
    <property type="project" value="UniProtKB-KW"/>
</dbReference>
<reference evidence="21 22" key="1">
    <citation type="submission" date="2020-12" db="EMBL/GenBank/DDBJ databases">
        <title>Concerted genomic and epigenomic changes stabilize Arabidopsis allopolyploids.</title>
        <authorList>
            <person name="Chen Z."/>
        </authorList>
    </citation>
    <scope>NUCLEOTIDE SEQUENCE [LARGE SCALE GENOMIC DNA]</scope>
    <source>
        <strain evidence="21">Allo738</strain>
        <tissue evidence="21">Leaf</tissue>
    </source>
</reference>
<dbReference type="PROSITE" id="PS50994">
    <property type="entry name" value="INTEGRASE"/>
    <property type="match status" value="1"/>
</dbReference>
<dbReference type="GO" id="GO:0004519">
    <property type="term" value="F:endonuclease activity"/>
    <property type="evidence" value="ECO:0007669"/>
    <property type="project" value="UniProtKB-KW"/>
</dbReference>
<feature type="compositionally biased region" description="Basic and acidic residues" evidence="17">
    <location>
        <begin position="17"/>
        <end position="27"/>
    </location>
</feature>
<dbReference type="GO" id="GO:0003964">
    <property type="term" value="F:RNA-directed DNA polymerase activity"/>
    <property type="evidence" value="ECO:0007669"/>
    <property type="project" value="UniProtKB-KW"/>
</dbReference>
<dbReference type="GO" id="GO:0003887">
    <property type="term" value="F:DNA-directed DNA polymerase activity"/>
    <property type="evidence" value="ECO:0007669"/>
    <property type="project" value="UniProtKB-KW"/>
</dbReference>
<dbReference type="GO" id="GO:0006310">
    <property type="term" value="P:DNA recombination"/>
    <property type="evidence" value="ECO:0007669"/>
    <property type="project" value="UniProtKB-KW"/>
</dbReference>
<dbReference type="GO" id="GO:0003677">
    <property type="term" value="F:DNA binding"/>
    <property type="evidence" value="ECO:0007669"/>
    <property type="project" value="UniProtKB-KW"/>
</dbReference>
<dbReference type="PROSITE" id="PS50158">
    <property type="entry name" value="ZF_CCHC"/>
    <property type="match status" value="2"/>
</dbReference>
<dbReference type="CDD" id="cd00303">
    <property type="entry name" value="retropepsin_like"/>
    <property type="match status" value="1"/>
</dbReference>
<keyword evidence="9" id="KW-0460">Magnesium</keyword>
<dbReference type="Pfam" id="PF17921">
    <property type="entry name" value="Integrase_H2C2"/>
    <property type="match status" value="1"/>
</dbReference>
<name>A0A8T1ZJ87_9BRAS</name>
<keyword evidence="2" id="KW-0808">Transferase</keyword>
<evidence type="ECO:0000256" key="11">
    <source>
        <dbReference type="ARBA" id="ARBA00022918"/>
    </source>
</evidence>
<feature type="domain" description="Integrase catalytic" evidence="20">
    <location>
        <begin position="1332"/>
        <end position="1496"/>
    </location>
</feature>
<evidence type="ECO:0000256" key="8">
    <source>
        <dbReference type="ARBA" id="ARBA00022801"/>
    </source>
</evidence>
<keyword evidence="14" id="KW-0233">DNA recombination</keyword>
<keyword evidence="1" id="KW-0645">Protease</keyword>
<dbReference type="FunFam" id="3.10.10.10:FF:000007">
    <property type="entry name" value="Retrovirus-related Pol polyprotein from transposon 17.6-like Protein"/>
    <property type="match status" value="1"/>
</dbReference>
<evidence type="ECO:0000256" key="4">
    <source>
        <dbReference type="ARBA" id="ARBA00022722"/>
    </source>
</evidence>
<dbReference type="InterPro" id="IPR050951">
    <property type="entry name" value="Retrovirus_Pol_polyprotein"/>
</dbReference>
<keyword evidence="8" id="KW-0378">Hydrolase</keyword>
<dbReference type="InterPro" id="IPR056924">
    <property type="entry name" value="SH3_Tf2-1"/>
</dbReference>
<evidence type="ECO:0000256" key="17">
    <source>
        <dbReference type="SAM" id="MobiDB-lite"/>
    </source>
</evidence>
<feature type="region of interest" description="Disordered" evidence="17">
    <location>
        <begin position="479"/>
        <end position="523"/>
    </location>
</feature>
<evidence type="ECO:0000259" key="19">
    <source>
        <dbReference type="PROSITE" id="PS50878"/>
    </source>
</evidence>
<evidence type="ECO:0000256" key="16">
    <source>
        <dbReference type="SAM" id="Coils"/>
    </source>
</evidence>
<evidence type="ECO:0000256" key="15">
    <source>
        <dbReference type="PROSITE-ProRule" id="PRU00047"/>
    </source>
</evidence>
<dbReference type="InterPro" id="IPR001584">
    <property type="entry name" value="Integrase_cat-core"/>
</dbReference>
<feature type="domain" description="CCHC-type" evidence="18">
    <location>
        <begin position="534"/>
        <end position="549"/>
    </location>
</feature>
<keyword evidence="13" id="KW-0238">DNA-binding</keyword>
<feature type="domain" description="Reverse transcriptase" evidence="19">
    <location>
        <begin position="845"/>
        <end position="1024"/>
    </location>
</feature>
<evidence type="ECO:0000256" key="3">
    <source>
        <dbReference type="ARBA" id="ARBA00022695"/>
    </source>
</evidence>
<dbReference type="InterPro" id="IPR005162">
    <property type="entry name" value="Retrotrans_gag_dom"/>
</dbReference>
<keyword evidence="4" id="KW-0540">Nuclease</keyword>
<evidence type="ECO:0000256" key="7">
    <source>
        <dbReference type="ARBA" id="ARBA00022759"/>
    </source>
</evidence>
<protein>
    <submittedName>
        <fullName evidence="21">Ribonuclease H-like superfamily</fullName>
    </submittedName>
</protein>
<evidence type="ECO:0000256" key="12">
    <source>
        <dbReference type="ARBA" id="ARBA00022932"/>
    </source>
</evidence>
<dbReference type="InterPro" id="IPR000477">
    <property type="entry name" value="RT_dom"/>
</dbReference>
<dbReference type="PANTHER" id="PTHR37984">
    <property type="entry name" value="PROTEIN CBG26694"/>
    <property type="match status" value="1"/>
</dbReference>
<evidence type="ECO:0000259" key="20">
    <source>
        <dbReference type="PROSITE" id="PS50994"/>
    </source>
</evidence>
<dbReference type="Pfam" id="PF00098">
    <property type="entry name" value="zf-CCHC"/>
    <property type="match status" value="1"/>
</dbReference>
<keyword evidence="11" id="KW-0695">RNA-directed DNA polymerase</keyword>
<proteinExistence type="predicted"/>
<evidence type="ECO:0000259" key="18">
    <source>
        <dbReference type="PROSITE" id="PS50158"/>
    </source>
</evidence>
<dbReference type="SMART" id="SM00343">
    <property type="entry name" value="ZnF_C2HC"/>
    <property type="match status" value="2"/>
</dbReference>
<feature type="region of interest" description="Disordered" evidence="17">
    <location>
        <begin position="1"/>
        <end position="52"/>
    </location>
</feature>
<dbReference type="Pfam" id="PF17917">
    <property type="entry name" value="RT_RNaseH"/>
    <property type="match status" value="1"/>
</dbReference>
<feature type="coiled-coil region" evidence="16">
    <location>
        <begin position="1517"/>
        <end position="1544"/>
    </location>
</feature>
<accession>A0A8T1ZJ87</accession>
<feature type="compositionally biased region" description="Low complexity" evidence="17">
    <location>
        <begin position="506"/>
        <end position="521"/>
    </location>
</feature>
<keyword evidence="6" id="KW-0064">Aspartyl protease</keyword>
<dbReference type="Pfam" id="PF00078">
    <property type="entry name" value="RVT_1"/>
    <property type="match status" value="1"/>
</dbReference>
<evidence type="ECO:0000256" key="5">
    <source>
        <dbReference type="ARBA" id="ARBA00022723"/>
    </source>
</evidence>
<evidence type="ECO:0000256" key="1">
    <source>
        <dbReference type="ARBA" id="ARBA00022670"/>
    </source>
</evidence>